<keyword evidence="4" id="KW-1185">Reference proteome</keyword>
<evidence type="ECO:0000256" key="2">
    <source>
        <dbReference type="SAM" id="Phobius"/>
    </source>
</evidence>
<sequence>MTEDEDKEMVVDDTDDDNDDNGDVDKLNNDDDAATKVEEVVVEEDDDVDETTPRPRWRRRLSSLISEFIILTKLSLATITHRMCRLNPTNKDKTASVTAADAVTAVKIRSTSSNKQSSSWIWLYHFITASFHGNLGMISFFITFLAFITTYWCTSSSSLFFVVGLGLSFIIVSIITTTILSIHSSYYMLNQSPYSSTVLDYDLILPSNYYYNNQEQNNSQEQDSSSFSILSGIIVWIFVLFGCIRMLPVKIPDIFSSSSLSTSVAAVANDDTNPDTDDELLSKNRLKKKKKTNMPTFWYNGNTYCFVLPMMISLIGDFIMTIYCEYHYHYHYFHDENNQTPSSSSSLSLYDYHTKYWLSISHLLFLQLIAHIIAFSFTLIFRIRDKNKSNKKKSNMSMSNRSTIFNIRTLYWVCTIGVYALVIIGFRKVIKTFQSLHNI</sequence>
<feature type="transmembrane region" description="Helical" evidence="2">
    <location>
        <begin position="122"/>
        <end position="147"/>
    </location>
</feature>
<proteinExistence type="predicted"/>
<dbReference type="EMBL" id="KV784419">
    <property type="protein sequence ID" value="OEU06230.1"/>
    <property type="molecule type" value="Genomic_DNA"/>
</dbReference>
<feature type="compositionally biased region" description="Acidic residues" evidence="1">
    <location>
        <begin position="1"/>
        <end position="22"/>
    </location>
</feature>
<feature type="transmembrane region" description="Helical" evidence="2">
    <location>
        <begin position="404"/>
        <end position="426"/>
    </location>
</feature>
<name>A0A1E7EJZ4_9STRA</name>
<feature type="transmembrane region" description="Helical" evidence="2">
    <location>
        <begin position="64"/>
        <end position="83"/>
    </location>
</feature>
<dbReference type="AlphaFoldDB" id="A0A1E7EJZ4"/>
<keyword evidence="2" id="KW-0812">Transmembrane</keyword>
<feature type="transmembrane region" description="Helical" evidence="2">
    <location>
        <begin position="227"/>
        <end position="247"/>
    </location>
</feature>
<dbReference type="Proteomes" id="UP000095751">
    <property type="component" value="Unassembled WGS sequence"/>
</dbReference>
<feature type="region of interest" description="Disordered" evidence="1">
    <location>
        <begin position="1"/>
        <end position="54"/>
    </location>
</feature>
<feature type="compositionally biased region" description="Basic and acidic residues" evidence="1">
    <location>
        <begin position="23"/>
        <end position="39"/>
    </location>
</feature>
<reference evidence="3 4" key="1">
    <citation type="submission" date="2016-09" db="EMBL/GenBank/DDBJ databases">
        <title>Extensive genetic diversity and differential bi-allelic expression allows diatom success in the polar Southern Ocean.</title>
        <authorList>
            <consortium name="DOE Joint Genome Institute"/>
            <person name="Mock T."/>
            <person name="Otillar R.P."/>
            <person name="Strauss J."/>
            <person name="Dupont C."/>
            <person name="Frickenhaus S."/>
            <person name="Maumus F."/>
            <person name="Mcmullan M."/>
            <person name="Sanges R."/>
            <person name="Schmutz J."/>
            <person name="Toseland A."/>
            <person name="Valas R."/>
            <person name="Veluchamy A."/>
            <person name="Ward B.J."/>
            <person name="Allen A."/>
            <person name="Barry K."/>
            <person name="Falciatore A."/>
            <person name="Ferrante M."/>
            <person name="Fortunato A.E."/>
            <person name="Gloeckner G."/>
            <person name="Gruber A."/>
            <person name="Hipkin R."/>
            <person name="Janech M."/>
            <person name="Kroth P."/>
            <person name="Leese F."/>
            <person name="Lindquist E."/>
            <person name="Lyon B.R."/>
            <person name="Martin J."/>
            <person name="Mayer C."/>
            <person name="Parker M."/>
            <person name="Quesneville H."/>
            <person name="Raymond J."/>
            <person name="Uhlig C."/>
            <person name="Valentin K.U."/>
            <person name="Worden A.Z."/>
            <person name="Armbrust E.V."/>
            <person name="Bowler C."/>
            <person name="Green B."/>
            <person name="Moulton V."/>
            <person name="Van Oosterhout C."/>
            <person name="Grigoriev I."/>
        </authorList>
    </citation>
    <scope>NUCLEOTIDE SEQUENCE [LARGE SCALE GENOMIC DNA]</scope>
    <source>
        <strain evidence="3 4">CCMP1102</strain>
    </source>
</reference>
<keyword evidence="2" id="KW-1133">Transmembrane helix</keyword>
<feature type="compositionally biased region" description="Acidic residues" evidence="1">
    <location>
        <begin position="40"/>
        <end position="50"/>
    </location>
</feature>
<evidence type="ECO:0000313" key="3">
    <source>
        <dbReference type="EMBL" id="OEU06230.1"/>
    </source>
</evidence>
<gene>
    <name evidence="3" type="ORF">FRACYDRAFT_255579</name>
</gene>
<dbReference type="InParanoid" id="A0A1E7EJZ4"/>
<evidence type="ECO:0000313" key="4">
    <source>
        <dbReference type="Proteomes" id="UP000095751"/>
    </source>
</evidence>
<keyword evidence="2" id="KW-0472">Membrane</keyword>
<dbReference type="KEGG" id="fcy:FRACYDRAFT_255579"/>
<protein>
    <submittedName>
        <fullName evidence="3">Uncharacterized protein</fullName>
    </submittedName>
</protein>
<evidence type="ECO:0000256" key="1">
    <source>
        <dbReference type="SAM" id="MobiDB-lite"/>
    </source>
</evidence>
<organism evidence="3 4">
    <name type="scientific">Fragilariopsis cylindrus CCMP1102</name>
    <dbReference type="NCBI Taxonomy" id="635003"/>
    <lineage>
        <taxon>Eukaryota</taxon>
        <taxon>Sar</taxon>
        <taxon>Stramenopiles</taxon>
        <taxon>Ochrophyta</taxon>
        <taxon>Bacillariophyta</taxon>
        <taxon>Bacillariophyceae</taxon>
        <taxon>Bacillariophycidae</taxon>
        <taxon>Bacillariales</taxon>
        <taxon>Bacillariaceae</taxon>
        <taxon>Fragilariopsis</taxon>
    </lineage>
</organism>
<accession>A0A1E7EJZ4</accession>
<feature type="transmembrane region" description="Helical" evidence="2">
    <location>
        <begin position="297"/>
        <end position="323"/>
    </location>
</feature>
<feature type="transmembrane region" description="Helical" evidence="2">
    <location>
        <begin position="159"/>
        <end position="182"/>
    </location>
</feature>
<feature type="transmembrane region" description="Helical" evidence="2">
    <location>
        <begin position="356"/>
        <end position="383"/>
    </location>
</feature>